<reference evidence="1 2" key="1">
    <citation type="submission" date="2014-06" db="EMBL/GenBank/DDBJ databases">
        <title>Whole Genome Sequences of Three Symbiotic Endozoicomonas Bacteria.</title>
        <authorList>
            <person name="Neave M.J."/>
            <person name="Apprill A."/>
            <person name="Voolstra C.R."/>
        </authorList>
    </citation>
    <scope>NUCLEOTIDE SEQUENCE [LARGE SCALE GENOMIC DNA]</scope>
    <source>
        <strain evidence="1 2">DSM 25634</strain>
    </source>
</reference>
<sequence>MDGLLSQDTVGCPYGCGGACNHFLPAPRNRRFYPVGESPADGYILPDKDACKSYKCCNPSKVGLDAMDQLFSGEAELFGYVSLVNQRALDKVMHCLNRAVEWCQQVEPRPSFDTNQVIEIQGGYQVLDQFVASAISIQAHTADLAVMINWIFNPFSHQYLSMPYWYRVRSLNYYGDSIMTILQNWSADYRYRLNTYGYSEFELTEALPQLQTNRWLISNHDGSFVMAVVNVGESLFAIMVHCVLCTR</sequence>
<evidence type="ECO:0000313" key="1">
    <source>
        <dbReference type="EMBL" id="KEQ17595.1"/>
    </source>
</evidence>
<protein>
    <submittedName>
        <fullName evidence="1">Uncharacterized protein</fullName>
    </submittedName>
</protein>
<name>A0A081NGM2_9GAMM</name>
<dbReference type="EMBL" id="JOKH01000003">
    <property type="protein sequence ID" value="KEQ17595.1"/>
    <property type="molecule type" value="Genomic_DNA"/>
</dbReference>
<dbReference type="OrthoDB" id="9831661at2"/>
<accession>A0A081NGM2</accession>
<evidence type="ECO:0000313" key="2">
    <source>
        <dbReference type="Proteomes" id="UP000028073"/>
    </source>
</evidence>
<dbReference type="Proteomes" id="UP000028073">
    <property type="component" value="Unassembled WGS sequence"/>
</dbReference>
<comment type="caution">
    <text evidence="1">The sequence shown here is derived from an EMBL/GenBank/DDBJ whole genome shotgun (WGS) entry which is preliminary data.</text>
</comment>
<dbReference type="AlphaFoldDB" id="A0A081NGM2"/>
<organism evidence="1 2">
    <name type="scientific">Endozoicomonas numazuensis</name>
    <dbReference type="NCBI Taxonomy" id="1137799"/>
    <lineage>
        <taxon>Bacteria</taxon>
        <taxon>Pseudomonadati</taxon>
        <taxon>Pseudomonadota</taxon>
        <taxon>Gammaproteobacteria</taxon>
        <taxon>Oceanospirillales</taxon>
        <taxon>Endozoicomonadaceae</taxon>
        <taxon>Endozoicomonas</taxon>
    </lineage>
</organism>
<dbReference type="RefSeq" id="WP_034838037.1">
    <property type="nucleotide sequence ID" value="NZ_JOKH01000003.1"/>
</dbReference>
<keyword evidence="2" id="KW-1185">Reference proteome</keyword>
<gene>
    <name evidence="1" type="ORF">GZ78_17860</name>
</gene>
<proteinExistence type="predicted"/>